<comment type="caution">
    <text evidence="2">The sequence shown here is derived from an EMBL/GenBank/DDBJ whole genome shotgun (WGS) entry which is preliminary data.</text>
</comment>
<keyword evidence="3" id="KW-1185">Reference proteome</keyword>
<evidence type="ECO:0008006" key="4">
    <source>
        <dbReference type="Google" id="ProtNLM"/>
    </source>
</evidence>
<keyword evidence="1" id="KW-0812">Transmembrane</keyword>
<keyword evidence="1" id="KW-0472">Membrane</keyword>
<keyword evidence="1" id="KW-1133">Transmembrane helix</keyword>
<organism evidence="2 3">
    <name type="scientific">Chaetoceros tenuissimus</name>
    <dbReference type="NCBI Taxonomy" id="426638"/>
    <lineage>
        <taxon>Eukaryota</taxon>
        <taxon>Sar</taxon>
        <taxon>Stramenopiles</taxon>
        <taxon>Ochrophyta</taxon>
        <taxon>Bacillariophyta</taxon>
        <taxon>Coscinodiscophyceae</taxon>
        <taxon>Chaetocerotophycidae</taxon>
        <taxon>Chaetocerotales</taxon>
        <taxon>Chaetocerotaceae</taxon>
        <taxon>Chaetoceros</taxon>
    </lineage>
</organism>
<feature type="transmembrane region" description="Helical" evidence="1">
    <location>
        <begin position="45"/>
        <end position="66"/>
    </location>
</feature>
<reference evidence="2 3" key="1">
    <citation type="journal article" date="2021" name="Sci. Rep.">
        <title>The genome of the diatom Chaetoceros tenuissimus carries an ancient integrated fragment of an extant virus.</title>
        <authorList>
            <person name="Hongo Y."/>
            <person name="Kimura K."/>
            <person name="Takaki Y."/>
            <person name="Yoshida Y."/>
            <person name="Baba S."/>
            <person name="Kobayashi G."/>
            <person name="Nagasaki K."/>
            <person name="Hano T."/>
            <person name="Tomaru Y."/>
        </authorList>
    </citation>
    <scope>NUCLEOTIDE SEQUENCE [LARGE SCALE GENOMIC DNA]</scope>
    <source>
        <strain evidence="2 3">NIES-3715</strain>
    </source>
</reference>
<proteinExistence type="predicted"/>
<protein>
    <recommendedName>
        <fullName evidence="4">Sulfotransferase domain-containing protein</fullName>
    </recommendedName>
</protein>
<dbReference type="Proteomes" id="UP001054902">
    <property type="component" value="Unassembled WGS sequence"/>
</dbReference>
<accession>A0AAD3DAD2</accession>
<dbReference type="EMBL" id="BLLK01000069">
    <property type="protein sequence ID" value="GFH59586.1"/>
    <property type="molecule type" value="Genomic_DNA"/>
</dbReference>
<evidence type="ECO:0000256" key="1">
    <source>
        <dbReference type="SAM" id="Phobius"/>
    </source>
</evidence>
<dbReference type="AlphaFoldDB" id="A0AAD3DAD2"/>
<gene>
    <name evidence="2" type="ORF">CTEN210_16062</name>
</gene>
<evidence type="ECO:0000313" key="3">
    <source>
        <dbReference type="Proteomes" id="UP001054902"/>
    </source>
</evidence>
<sequence length="416" mass="47378">MMKEEEESFINGNGHISKNEDEEAQGFANSFPAALKHRRLNFMSFFFIFTLGVSAGIGICSLASIYHQQHKVDTSSTSATTDSGVSVHVNQQHELPAIETTSTLKSPTLSPIHSLTKEPTLLPTISPSMNQPTKAQDSKLFPPSIDICNVESLSFNTSKMIFKGQYMGYIPSNGTNYAYGPFITKSASTTVKNILQYIAGNTLEQRLEDMNETSLDEYKFISILRHPMDRALAGFHQIEVFWRLNWIDGAIDRPPHVSWWNQTCLNATYGVESKAKGKYQCQGSLQTTTERRLQRLIDFLDELDEKGFWDQHITPVTYLISMNKLRHRATYYDLHSLDNVTYALEEISDKPKRSFSLMKRGNENDGMDWIVKWNELVNMTTNGNELAKLALMKLCTLYRNDVECLPYDIPECKEYI</sequence>
<name>A0AAD3DAD2_9STRA</name>
<evidence type="ECO:0000313" key="2">
    <source>
        <dbReference type="EMBL" id="GFH59586.1"/>
    </source>
</evidence>